<dbReference type="AlphaFoldDB" id="A0A7J6B5A2"/>
<feature type="region of interest" description="Disordered" evidence="1">
    <location>
        <begin position="74"/>
        <end position="103"/>
    </location>
</feature>
<reference evidence="2 3" key="1">
    <citation type="submission" date="2020-02" db="EMBL/GenBank/DDBJ databases">
        <title>A chromosome-scale genome assembly of the black bullhead catfish (Ameiurus melas).</title>
        <authorList>
            <person name="Wen M."/>
            <person name="Zham M."/>
            <person name="Cabau C."/>
            <person name="Klopp C."/>
            <person name="Donnadieu C."/>
            <person name="Roques C."/>
            <person name="Bouchez O."/>
            <person name="Lampietro C."/>
            <person name="Jouanno E."/>
            <person name="Herpin A."/>
            <person name="Louis A."/>
            <person name="Berthelot C."/>
            <person name="Parey E."/>
            <person name="Roest-Crollius H."/>
            <person name="Braasch I."/>
            <person name="Postlethwait J."/>
            <person name="Robinson-Rechavi M."/>
            <person name="Echchiki A."/>
            <person name="Begum T."/>
            <person name="Montfort J."/>
            <person name="Schartl M."/>
            <person name="Bobe J."/>
            <person name="Guiguen Y."/>
        </authorList>
    </citation>
    <scope>NUCLEOTIDE SEQUENCE [LARGE SCALE GENOMIC DNA]</scope>
    <source>
        <strain evidence="2">M_S1</strain>
        <tissue evidence="2">Blood</tissue>
    </source>
</reference>
<keyword evidence="3" id="KW-1185">Reference proteome</keyword>
<dbReference type="EMBL" id="JAAGNN010000005">
    <property type="protein sequence ID" value="KAF4089251.1"/>
    <property type="molecule type" value="Genomic_DNA"/>
</dbReference>
<evidence type="ECO:0000313" key="2">
    <source>
        <dbReference type="EMBL" id="KAF4089251.1"/>
    </source>
</evidence>
<comment type="caution">
    <text evidence="2">The sequence shown here is derived from an EMBL/GenBank/DDBJ whole genome shotgun (WGS) entry which is preliminary data.</text>
</comment>
<proteinExistence type="predicted"/>
<organism evidence="2 3">
    <name type="scientific">Ameiurus melas</name>
    <name type="common">Black bullhead</name>
    <name type="synonym">Silurus melas</name>
    <dbReference type="NCBI Taxonomy" id="219545"/>
    <lineage>
        <taxon>Eukaryota</taxon>
        <taxon>Metazoa</taxon>
        <taxon>Chordata</taxon>
        <taxon>Craniata</taxon>
        <taxon>Vertebrata</taxon>
        <taxon>Euteleostomi</taxon>
        <taxon>Actinopterygii</taxon>
        <taxon>Neopterygii</taxon>
        <taxon>Teleostei</taxon>
        <taxon>Ostariophysi</taxon>
        <taxon>Siluriformes</taxon>
        <taxon>Ictaluridae</taxon>
        <taxon>Ameiurus</taxon>
    </lineage>
</organism>
<name>A0A7J6B5A2_AMEME</name>
<protein>
    <submittedName>
        <fullName evidence="2">Uncharacterized protein</fullName>
    </submittedName>
</protein>
<dbReference type="Proteomes" id="UP000593565">
    <property type="component" value="Unassembled WGS sequence"/>
</dbReference>
<sequence>MMKMRSVSPPIGKTVQYNYSPIASARILCERGGIKRLKGRGSNFGRDRRGSNSLFCASPLPLLSSTPTLISTAISPACSAQGQERERRGRGTSHRESPDCNLS</sequence>
<gene>
    <name evidence="2" type="ORF">AMELA_G00064260</name>
</gene>
<feature type="compositionally biased region" description="Basic and acidic residues" evidence="1">
    <location>
        <begin position="83"/>
        <end position="103"/>
    </location>
</feature>
<evidence type="ECO:0000256" key="1">
    <source>
        <dbReference type="SAM" id="MobiDB-lite"/>
    </source>
</evidence>
<accession>A0A7J6B5A2</accession>
<evidence type="ECO:0000313" key="3">
    <source>
        <dbReference type="Proteomes" id="UP000593565"/>
    </source>
</evidence>